<reference evidence="2 3" key="1">
    <citation type="journal article" date="2015" name="Sci. Rep.">
        <title>Unraveling adaptation of Pontibacter korlensis to radiation and infertility in desert through complete genome and comparative transcriptomic analysis.</title>
        <authorList>
            <person name="Dai J."/>
            <person name="Dai W."/>
            <person name="Qiu C."/>
            <person name="Yang Z."/>
            <person name="Zhang Y."/>
            <person name="Zhou M."/>
            <person name="Zhang L."/>
            <person name="Fang C."/>
            <person name="Gao Q."/>
            <person name="Yang Q."/>
            <person name="Li X."/>
            <person name="Wang Z."/>
            <person name="Wang Z."/>
            <person name="Jia Z."/>
            <person name="Chen X."/>
        </authorList>
    </citation>
    <scope>NUCLEOTIDE SEQUENCE [LARGE SCALE GENOMIC DNA]</scope>
    <source>
        <strain evidence="2 3">X14-1T</strain>
    </source>
</reference>
<dbReference type="EMBL" id="CP009621">
    <property type="protein sequence ID" value="AKD04088.1"/>
    <property type="molecule type" value="Genomic_DNA"/>
</dbReference>
<accession>A0A0E3ZF47</accession>
<organism evidence="2 3">
    <name type="scientific">Pontibacter korlensis</name>
    <dbReference type="NCBI Taxonomy" id="400092"/>
    <lineage>
        <taxon>Bacteria</taxon>
        <taxon>Pseudomonadati</taxon>
        <taxon>Bacteroidota</taxon>
        <taxon>Cytophagia</taxon>
        <taxon>Cytophagales</taxon>
        <taxon>Hymenobacteraceae</taxon>
        <taxon>Pontibacter</taxon>
    </lineage>
</organism>
<feature type="domain" description="AMP-dependent ligase C-terminal" evidence="1">
    <location>
        <begin position="6"/>
        <end position="115"/>
    </location>
</feature>
<proteinExistence type="predicted"/>
<dbReference type="HOGENOM" id="CLU_2059230_0_0_10"/>
<name>A0A0E3ZF47_9BACT</name>
<dbReference type="Proteomes" id="UP000033109">
    <property type="component" value="Chromosome"/>
</dbReference>
<dbReference type="InterPro" id="IPR028154">
    <property type="entry name" value="AMP-dep_Lig_C"/>
</dbReference>
<evidence type="ECO:0000259" key="1">
    <source>
        <dbReference type="Pfam" id="PF14535"/>
    </source>
</evidence>
<dbReference type="Gene3D" id="3.30.300.30">
    <property type="match status" value="1"/>
</dbReference>
<dbReference type="STRING" id="400092.PKOR_14535"/>
<dbReference type="InterPro" id="IPR045851">
    <property type="entry name" value="AMP-bd_C_sf"/>
</dbReference>
<evidence type="ECO:0000313" key="2">
    <source>
        <dbReference type="EMBL" id="AKD04088.1"/>
    </source>
</evidence>
<keyword evidence="3" id="KW-1185">Reference proteome</keyword>
<dbReference type="PATRIC" id="fig|400092.3.peg.3177"/>
<evidence type="ECO:0000313" key="3">
    <source>
        <dbReference type="Proteomes" id="UP000033109"/>
    </source>
</evidence>
<protein>
    <recommendedName>
        <fullName evidence="1">AMP-dependent ligase C-terminal domain-containing protein</fullName>
    </recommendedName>
</protein>
<dbReference type="KEGG" id="pko:PKOR_14535"/>
<dbReference type="Pfam" id="PF14535">
    <property type="entry name" value="AMP-binding_C_2"/>
    <property type="match status" value="1"/>
</dbReference>
<sequence>MLISHGVNFFHTQVEDVLKELLHISSYYQVTATRTGSMDKVEVSNELDEFYMHTLGLSEITEESVVQHESLRQLRGECIKKIKDNIGLSMDVKLVAYGALPRSEGGKLSRIKDLRTVYS</sequence>
<dbReference type="AlphaFoldDB" id="A0A0E3ZF47"/>
<gene>
    <name evidence="2" type="ORF">PKOR_14535</name>
</gene>